<name>A0ABW0ZXZ8_9ACTN</name>
<dbReference type="InterPro" id="IPR024516">
    <property type="entry name" value="Mce_C"/>
</dbReference>
<keyword evidence="6" id="KW-1185">Reference proteome</keyword>
<evidence type="ECO:0000256" key="1">
    <source>
        <dbReference type="SAM" id="MobiDB-lite"/>
    </source>
</evidence>
<keyword evidence="2" id="KW-1133">Transmembrane helix</keyword>
<dbReference type="NCBIfam" id="TIGR00996">
    <property type="entry name" value="Mtu_fam_mce"/>
    <property type="match status" value="1"/>
</dbReference>
<dbReference type="PANTHER" id="PTHR33371:SF18">
    <property type="entry name" value="MCE-FAMILY PROTEIN MCE3C"/>
    <property type="match status" value="1"/>
</dbReference>
<dbReference type="Pfam" id="PF11887">
    <property type="entry name" value="Mce4_CUP1"/>
    <property type="match status" value="1"/>
</dbReference>
<feature type="region of interest" description="Disordered" evidence="1">
    <location>
        <begin position="344"/>
        <end position="370"/>
    </location>
</feature>
<protein>
    <submittedName>
        <fullName evidence="5">MCE family protein</fullName>
    </submittedName>
</protein>
<dbReference type="InterPro" id="IPR005693">
    <property type="entry name" value="Mce"/>
</dbReference>
<gene>
    <name evidence="5" type="ORF">ACFPZN_21390</name>
</gene>
<evidence type="ECO:0000313" key="5">
    <source>
        <dbReference type="EMBL" id="MFC5748189.1"/>
    </source>
</evidence>
<dbReference type="PRINTS" id="PR01782">
    <property type="entry name" value="MCEVIRFACTOR"/>
</dbReference>
<sequence>MSGPARPAPTALPPLKRARAGFLRGRPIKERNPIGVAVVGLVIILVLGTLAYRADDLPVIGGGTTYTADFREAAGLRPDDEVRVAGVKVGEVTGVELDGPKVKVTFRVRDTWIGSASTAGIMIKTLLGAKYLAVDPLGPAAQDPGRRIPLSRTVSPYDVTQAFQDLSGTIDRLDTVKVAQSLETIADTFSTTSPSVRKALDGLSALSQTISTRDAQLARLLANAKQVTGVLAEQSGEFQRLLQDGNLLLAELRRRREAIHGLLVGSRALSRELSGLVADNRRQMQPTLDALDRITTVLQRNQDNLNRALAIAGPYNRLLGNALGNGRWMDGYLCGVVPKEYLAPNTPPKDDCRPPKPAGPVVTGNGGGGR</sequence>
<evidence type="ECO:0000259" key="4">
    <source>
        <dbReference type="Pfam" id="PF11887"/>
    </source>
</evidence>
<feature type="domain" description="Mce/MlaD" evidence="3">
    <location>
        <begin position="63"/>
        <end position="136"/>
    </location>
</feature>
<dbReference type="EMBL" id="JBHSON010000029">
    <property type="protein sequence ID" value="MFC5748189.1"/>
    <property type="molecule type" value="Genomic_DNA"/>
</dbReference>
<keyword evidence="2" id="KW-0472">Membrane</keyword>
<organism evidence="5 6">
    <name type="scientific">Actinomadura rugatobispora</name>
    <dbReference type="NCBI Taxonomy" id="1994"/>
    <lineage>
        <taxon>Bacteria</taxon>
        <taxon>Bacillati</taxon>
        <taxon>Actinomycetota</taxon>
        <taxon>Actinomycetes</taxon>
        <taxon>Streptosporangiales</taxon>
        <taxon>Thermomonosporaceae</taxon>
        <taxon>Actinomadura</taxon>
    </lineage>
</organism>
<accession>A0ABW0ZXZ8</accession>
<dbReference type="RefSeq" id="WP_378283830.1">
    <property type="nucleotide sequence ID" value="NZ_JBHSON010000029.1"/>
</dbReference>
<feature type="transmembrane region" description="Helical" evidence="2">
    <location>
        <begin position="34"/>
        <end position="52"/>
    </location>
</feature>
<reference evidence="6" key="1">
    <citation type="journal article" date="2019" name="Int. J. Syst. Evol. Microbiol.">
        <title>The Global Catalogue of Microorganisms (GCM) 10K type strain sequencing project: providing services to taxonomists for standard genome sequencing and annotation.</title>
        <authorList>
            <consortium name="The Broad Institute Genomics Platform"/>
            <consortium name="The Broad Institute Genome Sequencing Center for Infectious Disease"/>
            <person name="Wu L."/>
            <person name="Ma J."/>
        </authorList>
    </citation>
    <scope>NUCLEOTIDE SEQUENCE [LARGE SCALE GENOMIC DNA]</scope>
    <source>
        <strain evidence="6">KCTC 42087</strain>
    </source>
</reference>
<dbReference type="PANTHER" id="PTHR33371">
    <property type="entry name" value="INTERMEMBRANE PHOSPHOLIPID TRANSPORT SYSTEM BINDING PROTEIN MLAD-RELATED"/>
    <property type="match status" value="1"/>
</dbReference>
<dbReference type="Proteomes" id="UP001596074">
    <property type="component" value="Unassembled WGS sequence"/>
</dbReference>
<proteinExistence type="predicted"/>
<dbReference type="InterPro" id="IPR052336">
    <property type="entry name" value="MlaD_Phospholipid_Transporter"/>
</dbReference>
<feature type="domain" description="Mammalian cell entry C-terminal" evidence="4">
    <location>
        <begin position="144"/>
        <end position="335"/>
    </location>
</feature>
<dbReference type="Pfam" id="PF02470">
    <property type="entry name" value="MlaD"/>
    <property type="match status" value="1"/>
</dbReference>
<evidence type="ECO:0000313" key="6">
    <source>
        <dbReference type="Proteomes" id="UP001596074"/>
    </source>
</evidence>
<comment type="caution">
    <text evidence="5">The sequence shown here is derived from an EMBL/GenBank/DDBJ whole genome shotgun (WGS) entry which is preliminary data.</text>
</comment>
<evidence type="ECO:0000256" key="2">
    <source>
        <dbReference type="SAM" id="Phobius"/>
    </source>
</evidence>
<dbReference type="InterPro" id="IPR003399">
    <property type="entry name" value="Mce/MlaD"/>
</dbReference>
<keyword evidence="2" id="KW-0812">Transmembrane</keyword>
<evidence type="ECO:0000259" key="3">
    <source>
        <dbReference type="Pfam" id="PF02470"/>
    </source>
</evidence>